<comment type="caution">
    <text evidence="2">The sequence shown here is derived from an EMBL/GenBank/DDBJ whole genome shotgun (WGS) entry which is preliminary data.</text>
</comment>
<feature type="compositionally biased region" description="Basic and acidic residues" evidence="1">
    <location>
        <begin position="134"/>
        <end position="146"/>
    </location>
</feature>
<dbReference type="Proteomes" id="UP000887116">
    <property type="component" value="Unassembled WGS sequence"/>
</dbReference>
<sequence>FENYGISDSDYFEKDVKNFDPKMPDSSVVEICKILDLKLGSKDNMISEIIKFLLKPVKIVLSPVNPFDPSMQPVVKLKKISLDNKYLKKSLKMESNKKPVTSVKSSKRKRIPSTKLEIYVSAMDSKKKISLPENKSDSPFKTEKKKSLSGKQSAVKVQKDVKSKTSNIKAVSPKKVITTITKSSQSVNMSPAARYMKKKRKMRFKSRKTSRTLNSRQKLVKKAITGQKIKSPIKAKSPIKTDIKEETAPENLLHESEVKQEAVVAEVHEMIDATIKNETDESIIFESCISFKQDDSEANNLSAELEKMDNSSDATLSSDEAKQLVKADSPKKRVTHKRVGKPLRHFTKIKENILNANFSALQRLHILLFGASDKADNLKGNILAFGGFPFLEGSEEWKQKEFLLSLLAQSTLREYLNILCIAHGDDDQRVLISKLMRFLAAPSDKPPGKTYCQYVVD</sequence>
<gene>
    <name evidence="2" type="primary">NCL1_35566</name>
    <name evidence="2" type="ORF">TNCT_3641</name>
</gene>
<name>A0A8X6LZM4_TRICU</name>
<dbReference type="OrthoDB" id="370884at2759"/>
<proteinExistence type="predicted"/>
<evidence type="ECO:0000256" key="1">
    <source>
        <dbReference type="SAM" id="MobiDB-lite"/>
    </source>
</evidence>
<dbReference type="EMBL" id="BMAO01038930">
    <property type="protein sequence ID" value="GFR27835.1"/>
    <property type="molecule type" value="Genomic_DNA"/>
</dbReference>
<keyword evidence="3" id="KW-1185">Reference proteome</keyword>
<evidence type="ECO:0000313" key="3">
    <source>
        <dbReference type="Proteomes" id="UP000887116"/>
    </source>
</evidence>
<evidence type="ECO:0000313" key="2">
    <source>
        <dbReference type="EMBL" id="GFR27835.1"/>
    </source>
</evidence>
<feature type="region of interest" description="Disordered" evidence="1">
    <location>
        <begin position="130"/>
        <end position="158"/>
    </location>
</feature>
<protein>
    <submittedName>
        <fullName evidence="2">DEK_C domain-containing protein</fullName>
    </submittedName>
</protein>
<feature type="non-terminal residue" evidence="2">
    <location>
        <position position="1"/>
    </location>
</feature>
<accession>A0A8X6LZM4</accession>
<dbReference type="AlphaFoldDB" id="A0A8X6LZM4"/>
<reference evidence="2" key="1">
    <citation type="submission" date="2020-07" db="EMBL/GenBank/DDBJ databases">
        <title>Multicomponent nature underlies the extraordinary mechanical properties of spider dragline silk.</title>
        <authorList>
            <person name="Kono N."/>
            <person name="Nakamura H."/>
            <person name="Mori M."/>
            <person name="Yoshida Y."/>
            <person name="Ohtoshi R."/>
            <person name="Malay A.D."/>
            <person name="Moran D.A.P."/>
            <person name="Tomita M."/>
            <person name="Numata K."/>
            <person name="Arakawa K."/>
        </authorList>
    </citation>
    <scope>NUCLEOTIDE SEQUENCE</scope>
</reference>
<organism evidence="2 3">
    <name type="scientific">Trichonephila clavata</name>
    <name type="common">Joro spider</name>
    <name type="synonym">Nephila clavata</name>
    <dbReference type="NCBI Taxonomy" id="2740835"/>
    <lineage>
        <taxon>Eukaryota</taxon>
        <taxon>Metazoa</taxon>
        <taxon>Ecdysozoa</taxon>
        <taxon>Arthropoda</taxon>
        <taxon>Chelicerata</taxon>
        <taxon>Arachnida</taxon>
        <taxon>Araneae</taxon>
        <taxon>Araneomorphae</taxon>
        <taxon>Entelegynae</taxon>
        <taxon>Araneoidea</taxon>
        <taxon>Nephilidae</taxon>
        <taxon>Trichonephila</taxon>
    </lineage>
</organism>